<protein>
    <submittedName>
        <fullName evidence="1">Uncharacterized protein</fullName>
    </submittedName>
</protein>
<organism evidence="1 2">
    <name type="scientific">Eleusine coracana subsp. coracana</name>
    <dbReference type="NCBI Taxonomy" id="191504"/>
    <lineage>
        <taxon>Eukaryota</taxon>
        <taxon>Viridiplantae</taxon>
        <taxon>Streptophyta</taxon>
        <taxon>Embryophyta</taxon>
        <taxon>Tracheophyta</taxon>
        <taxon>Spermatophyta</taxon>
        <taxon>Magnoliopsida</taxon>
        <taxon>Liliopsida</taxon>
        <taxon>Poales</taxon>
        <taxon>Poaceae</taxon>
        <taxon>PACMAD clade</taxon>
        <taxon>Chloridoideae</taxon>
        <taxon>Cynodonteae</taxon>
        <taxon>Eleusininae</taxon>
        <taxon>Eleusine</taxon>
    </lineage>
</organism>
<name>A0AAV5FQM7_ELECO</name>
<comment type="caution">
    <text evidence="1">The sequence shown here is derived from an EMBL/GenBank/DDBJ whole genome shotgun (WGS) entry which is preliminary data.</text>
</comment>
<proteinExistence type="predicted"/>
<sequence length="64" mass="7260">MADNSKSLCIERKASSNSRIRTQGTLYISYTCTSLEHHGQKNGYQISTRCPQQTTQQRNNPTLI</sequence>
<accession>A0AAV5FQM7</accession>
<reference evidence="1" key="2">
    <citation type="submission" date="2021-12" db="EMBL/GenBank/DDBJ databases">
        <title>Resequencing data analysis of finger millet.</title>
        <authorList>
            <person name="Hatakeyama M."/>
            <person name="Aluri S."/>
            <person name="Balachadran M.T."/>
            <person name="Sivarajan S.R."/>
            <person name="Poveda L."/>
            <person name="Shimizu-Inatsugi R."/>
            <person name="Schlapbach R."/>
            <person name="Sreeman S.M."/>
            <person name="Shimizu K.K."/>
        </authorList>
    </citation>
    <scope>NUCLEOTIDE SEQUENCE</scope>
</reference>
<dbReference type="EMBL" id="BQKI01000095">
    <property type="protein sequence ID" value="GJN37301.1"/>
    <property type="molecule type" value="Genomic_DNA"/>
</dbReference>
<keyword evidence="2" id="KW-1185">Reference proteome</keyword>
<dbReference type="AlphaFoldDB" id="A0AAV5FQM7"/>
<dbReference type="Proteomes" id="UP001054889">
    <property type="component" value="Unassembled WGS sequence"/>
</dbReference>
<evidence type="ECO:0000313" key="1">
    <source>
        <dbReference type="EMBL" id="GJN37301.1"/>
    </source>
</evidence>
<reference evidence="1" key="1">
    <citation type="journal article" date="2018" name="DNA Res.">
        <title>Multiple hybrid de novo genome assembly of finger millet, an orphan allotetraploid crop.</title>
        <authorList>
            <person name="Hatakeyama M."/>
            <person name="Aluri S."/>
            <person name="Balachadran M.T."/>
            <person name="Sivarajan S.R."/>
            <person name="Patrignani A."/>
            <person name="Gruter S."/>
            <person name="Poveda L."/>
            <person name="Shimizu-Inatsugi R."/>
            <person name="Baeten J."/>
            <person name="Francoijs K.J."/>
            <person name="Nataraja K.N."/>
            <person name="Reddy Y.A.N."/>
            <person name="Phadnis S."/>
            <person name="Ravikumar R.L."/>
            <person name="Schlapbach R."/>
            <person name="Sreeman S.M."/>
            <person name="Shimizu K.K."/>
        </authorList>
    </citation>
    <scope>NUCLEOTIDE SEQUENCE</scope>
</reference>
<evidence type="ECO:0000313" key="2">
    <source>
        <dbReference type="Proteomes" id="UP001054889"/>
    </source>
</evidence>
<gene>
    <name evidence="1" type="primary">gb26237</name>
    <name evidence="1" type="ORF">PR202_gb26237</name>
</gene>